<dbReference type="Pfam" id="PF18947">
    <property type="entry name" value="HAMP_2"/>
    <property type="match status" value="2"/>
</dbReference>
<keyword evidence="4" id="KW-0175">Coiled coil</keyword>
<dbReference type="PROSITE" id="PS50885">
    <property type="entry name" value="HAMP"/>
    <property type="match status" value="1"/>
</dbReference>
<dbReference type="PANTHER" id="PTHR43531:SF11">
    <property type="entry name" value="METHYL-ACCEPTING CHEMOTAXIS PROTEIN 3"/>
    <property type="match status" value="1"/>
</dbReference>
<gene>
    <name evidence="7" type="ORF">ENQ87_13640</name>
</gene>
<name>A0A831UEH0_GEOME</name>
<dbReference type="SMART" id="SM00283">
    <property type="entry name" value="MA"/>
    <property type="match status" value="1"/>
</dbReference>
<dbReference type="Pfam" id="PF00015">
    <property type="entry name" value="MCPsignal"/>
    <property type="match status" value="2"/>
</dbReference>
<proteinExistence type="inferred from homology"/>
<reference evidence="7" key="1">
    <citation type="journal article" date="2020" name="mSystems">
        <title>Genome- and Community-Level Interaction Insights into Carbon Utilization and Element Cycling Functions of Hydrothermarchaeota in Hydrothermal Sediment.</title>
        <authorList>
            <person name="Zhou Z."/>
            <person name="Liu Y."/>
            <person name="Xu W."/>
            <person name="Pan J."/>
            <person name="Luo Z.H."/>
            <person name="Li M."/>
        </authorList>
    </citation>
    <scope>NUCLEOTIDE SEQUENCE [LARGE SCALE GENOMIC DNA]</scope>
    <source>
        <strain evidence="7">SpSt-349</strain>
    </source>
</reference>
<dbReference type="GO" id="GO:0006935">
    <property type="term" value="P:chemotaxis"/>
    <property type="evidence" value="ECO:0007669"/>
    <property type="project" value="UniProtKB-KW"/>
</dbReference>
<evidence type="ECO:0000259" key="6">
    <source>
        <dbReference type="PROSITE" id="PS50885"/>
    </source>
</evidence>
<dbReference type="PROSITE" id="PS50111">
    <property type="entry name" value="CHEMOTAXIS_TRANSDUC_2"/>
    <property type="match status" value="1"/>
</dbReference>
<evidence type="ECO:0000256" key="2">
    <source>
        <dbReference type="ARBA" id="ARBA00029447"/>
    </source>
</evidence>
<evidence type="ECO:0000313" key="7">
    <source>
        <dbReference type="EMBL" id="HEN43386.1"/>
    </source>
</evidence>
<dbReference type="PANTHER" id="PTHR43531">
    <property type="entry name" value="PROTEIN ICFG"/>
    <property type="match status" value="1"/>
</dbReference>
<dbReference type="SUPFAM" id="SSF58104">
    <property type="entry name" value="Methyl-accepting chemotaxis protein (MCP) signaling domain"/>
    <property type="match status" value="2"/>
</dbReference>
<evidence type="ECO:0000256" key="4">
    <source>
        <dbReference type="SAM" id="Coils"/>
    </source>
</evidence>
<organism evidence="7">
    <name type="scientific">Geobacter metallireducens</name>
    <dbReference type="NCBI Taxonomy" id="28232"/>
    <lineage>
        <taxon>Bacteria</taxon>
        <taxon>Pseudomonadati</taxon>
        <taxon>Thermodesulfobacteriota</taxon>
        <taxon>Desulfuromonadia</taxon>
        <taxon>Geobacterales</taxon>
        <taxon>Geobacteraceae</taxon>
        <taxon>Geobacter</taxon>
    </lineage>
</organism>
<keyword evidence="3" id="KW-0807">Transducer</keyword>
<keyword evidence="1" id="KW-0145">Chemotaxis</keyword>
<dbReference type="Gene3D" id="1.20.120.1530">
    <property type="match status" value="2"/>
</dbReference>
<dbReference type="Gene3D" id="1.10.287.950">
    <property type="entry name" value="Methyl-accepting chemotaxis protein"/>
    <property type="match status" value="2"/>
</dbReference>
<feature type="coiled-coil region" evidence="4">
    <location>
        <begin position="404"/>
        <end position="431"/>
    </location>
</feature>
<feature type="domain" description="Methyl-accepting transducer" evidence="5">
    <location>
        <begin position="206"/>
        <end position="517"/>
    </location>
</feature>
<dbReference type="AlphaFoldDB" id="A0A831UEH0"/>
<accession>A0A831UEH0</accession>
<dbReference type="InterPro" id="IPR051310">
    <property type="entry name" value="MCP_chemotaxis"/>
</dbReference>
<feature type="domain" description="HAMP" evidence="6">
    <location>
        <begin position="149"/>
        <end position="201"/>
    </location>
</feature>
<evidence type="ECO:0000256" key="1">
    <source>
        <dbReference type="ARBA" id="ARBA00022500"/>
    </source>
</evidence>
<comment type="caution">
    <text evidence="7">The sequence shown here is derived from an EMBL/GenBank/DDBJ whole genome shotgun (WGS) entry which is preliminary data.</text>
</comment>
<dbReference type="SMART" id="SM00304">
    <property type="entry name" value="HAMP"/>
    <property type="match status" value="2"/>
</dbReference>
<dbReference type="InterPro" id="IPR004090">
    <property type="entry name" value="Chemotax_Me-accpt_rcpt"/>
</dbReference>
<dbReference type="GO" id="GO:0004888">
    <property type="term" value="F:transmembrane signaling receptor activity"/>
    <property type="evidence" value="ECO:0007669"/>
    <property type="project" value="InterPro"/>
</dbReference>
<dbReference type="InterPro" id="IPR003660">
    <property type="entry name" value="HAMP_dom"/>
</dbReference>
<dbReference type="EMBL" id="DSOV01000060">
    <property type="protein sequence ID" value="HEN43386.1"/>
    <property type="molecule type" value="Genomic_DNA"/>
</dbReference>
<evidence type="ECO:0000259" key="5">
    <source>
        <dbReference type="PROSITE" id="PS50111"/>
    </source>
</evidence>
<evidence type="ECO:0000256" key="3">
    <source>
        <dbReference type="PROSITE-ProRule" id="PRU00284"/>
    </source>
</evidence>
<dbReference type="InterPro" id="IPR004089">
    <property type="entry name" value="MCPsignal_dom"/>
</dbReference>
<comment type="similarity">
    <text evidence="2">Belongs to the methyl-accepting chemotaxis (MCP) protein family.</text>
</comment>
<dbReference type="GO" id="GO:0005886">
    <property type="term" value="C:plasma membrane"/>
    <property type="evidence" value="ECO:0007669"/>
    <property type="project" value="TreeGrafter"/>
</dbReference>
<dbReference type="GO" id="GO:0007165">
    <property type="term" value="P:signal transduction"/>
    <property type="evidence" value="ECO:0007669"/>
    <property type="project" value="UniProtKB-KW"/>
</dbReference>
<sequence>MKKSVTTPAVEETKPTLHSEIQRLAAAMMNGRLDERGDPARFAGDDAALVLTVNRMLDTLVTPLRLAAGAIDEIAHGRIPPFVIDDYAGEYNNLKRNLNTLLATLYGLHSETRHLIGNIGEGRLQTRGNDWDFEGIWRDLIRGVNGTLDAVIDPVNEAGTVLQRLAQYDLSARMQGKYHGEHATIKKAMNATAESLHSAVTQMAETVDLVSAVGEQITAGSQTVTAGTREQEIQLTEAAGVLNHIADTSQKSARNTADARQVAQRAAESIGTAKTVMDQMLHAMEEIRGSADNTVGIVQQIDTIAKETDKLSANATSKAALIRSSANGFSVVASEVRNLSKRCEEAVSRLHDFRRRVTFTPNAGTDGTIDDLVGEYLDLIRELKSVASNSGLLGVNAAISAAHVEGAGDDFQQMTEEIRELARRSTDAARQTDTLIRTSVEQARKGEELSRRIDGYLTQAVTGAATISSLTDEISQNSQEQASAIEEISCSVTHINEVTRQNAACAHSFSEVAQGLGQQVTKLSRMVSKFRLERAAG</sequence>
<dbReference type="PRINTS" id="PR00260">
    <property type="entry name" value="CHEMTRNSDUCR"/>
</dbReference>
<protein>
    <submittedName>
        <fullName evidence="7">Methyl-accepting chemotaxis protein</fullName>
    </submittedName>
</protein>